<dbReference type="AlphaFoldDB" id="A0A6J6DMP7"/>
<name>A0A6J6DMP7_9ZZZZ</name>
<evidence type="ECO:0000313" key="2">
    <source>
        <dbReference type="EMBL" id="CAB4564384.1"/>
    </source>
</evidence>
<protein>
    <submittedName>
        <fullName evidence="2">Unannotated protein</fullName>
    </submittedName>
</protein>
<dbReference type="Pfam" id="PF13684">
    <property type="entry name" value="FakA-like_C"/>
    <property type="match status" value="1"/>
</dbReference>
<feature type="domain" description="Fatty acid kinase subunit A-like C-terminal" evidence="1">
    <location>
        <begin position="2"/>
        <end position="54"/>
    </location>
</feature>
<evidence type="ECO:0000259" key="1">
    <source>
        <dbReference type="Pfam" id="PF13684"/>
    </source>
</evidence>
<gene>
    <name evidence="2" type="ORF">UFOPK1495_01694</name>
</gene>
<dbReference type="InterPro" id="IPR033470">
    <property type="entry name" value="FakA-like_C"/>
</dbReference>
<sequence length="54" mass="6051">MNDDHEIVTIIEGEGATPAATRHLEVWVHDNRPGCEVEVHHGGQPLYPYLFGIE</sequence>
<accession>A0A6J6DMP7</accession>
<proteinExistence type="predicted"/>
<reference evidence="2" key="1">
    <citation type="submission" date="2020-05" db="EMBL/GenBank/DDBJ databases">
        <authorList>
            <person name="Chiriac C."/>
            <person name="Salcher M."/>
            <person name="Ghai R."/>
            <person name="Kavagutti S V."/>
        </authorList>
    </citation>
    <scope>NUCLEOTIDE SEQUENCE</scope>
</reference>
<dbReference type="EMBL" id="CAEZSU010000238">
    <property type="protein sequence ID" value="CAB4564384.1"/>
    <property type="molecule type" value="Genomic_DNA"/>
</dbReference>
<organism evidence="2">
    <name type="scientific">freshwater metagenome</name>
    <dbReference type="NCBI Taxonomy" id="449393"/>
    <lineage>
        <taxon>unclassified sequences</taxon>
        <taxon>metagenomes</taxon>
        <taxon>ecological metagenomes</taxon>
    </lineage>
</organism>